<dbReference type="InterPro" id="IPR041426">
    <property type="entry name" value="Mos1_HTH"/>
</dbReference>
<name>A0AAU9TMB7_EUPED</name>
<dbReference type="AlphaFoldDB" id="A0AAU9TMB7"/>
<dbReference type="Proteomes" id="UP001153954">
    <property type="component" value="Unassembled WGS sequence"/>
</dbReference>
<dbReference type="Pfam" id="PF17906">
    <property type="entry name" value="HTH_48"/>
    <property type="match status" value="1"/>
</dbReference>
<dbReference type="EMBL" id="CAKOGL010000007">
    <property type="protein sequence ID" value="CAH2088300.1"/>
    <property type="molecule type" value="Genomic_DNA"/>
</dbReference>
<sequence>MNLSKENVRAIIFYNFRKGLIRLRCFEELTSVFSDEAPCLRTVERWYLGFQRGHTSVSDKSREGCPKSAFTEDNIIAVRQLIFEDRHVTYREIETLLGISGTIIQKILHEALYVRKLVCRVCFLLATASAFRRSQGGPCQMV</sequence>
<evidence type="ECO:0000313" key="3">
    <source>
        <dbReference type="Proteomes" id="UP001153954"/>
    </source>
</evidence>
<keyword evidence="3" id="KW-1185">Reference proteome</keyword>
<dbReference type="PANTHER" id="PTHR46060:SF1">
    <property type="entry name" value="MARINER MOS1 TRANSPOSASE-LIKE PROTEIN"/>
    <property type="match status" value="1"/>
</dbReference>
<gene>
    <name evidence="2" type="ORF">EEDITHA_LOCUS4473</name>
</gene>
<feature type="domain" description="Mos1 transposase HTH" evidence="1">
    <location>
        <begin position="5"/>
        <end position="53"/>
    </location>
</feature>
<evidence type="ECO:0000259" key="1">
    <source>
        <dbReference type="Pfam" id="PF17906"/>
    </source>
</evidence>
<organism evidence="2 3">
    <name type="scientific">Euphydryas editha</name>
    <name type="common">Edith's checkerspot</name>
    <dbReference type="NCBI Taxonomy" id="104508"/>
    <lineage>
        <taxon>Eukaryota</taxon>
        <taxon>Metazoa</taxon>
        <taxon>Ecdysozoa</taxon>
        <taxon>Arthropoda</taxon>
        <taxon>Hexapoda</taxon>
        <taxon>Insecta</taxon>
        <taxon>Pterygota</taxon>
        <taxon>Neoptera</taxon>
        <taxon>Endopterygota</taxon>
        <taxon>Lepidoptera</taxon>
        <taxon>Glossata</taxon>
        <taxon>Ditrysia</taxon>
        <taxon>Papilionoidea</taxon>
        <taxon>Nymphalidae</taxon>
        <taxon>Nymphalinae</taxon>
        <taxon>Euphydryas</taxon>
    </lineage>
</organism>
<reference evidence="2" key="1">
    <citation type="submission" date="2022-03" db="EMBL/GenBank/DDBJ databases">
        <authorList>
            <person name="Tunstrom K."/>
        </authorList>
    </citation>
    <scope>NUCLEOTIDE SEQUENCE</scope>
</reference>
<dbReference type="PANTHER" id="PTHR46060">
    <property type="entry name" value="MARINER MOS1 TRANSPOSASE-LIKE PROTEIN"/>
    <property type="match status" value="1"/>
</dbReference>
<protein>
    <recommendedName>
        <fullName evidence="1">Mos1 transposase HTH domain-containing protein</fullName>
    </recommendedName>
</protein>
<dbReference type="InterPro" id="IPR052709">
    <property type="entry name" value="Transposase-MT_Hybrid"/>
</dbReference>
<proteinExistence type="predicted"/>
<comment type="caution">
    <text evidence="2">The sequence shown here is derived from an EMBL/GenBank/DDBJ whole genome shotgun (WGS) entry which is preliminary data.</text>
</comment>
<evidence type="ECO:0000313" key="2">
    <source>
        <dbReference type="EMBL" id="CAH2088300.1"/>
    </source>
</evidence>
<accession>A0AAU9TMB7</accession>